<feature type="region of interest" description="Disordered" evidence="3">
    <location>
        <begin position="648"/>
        <end position="674"/>
    </location>
</feature>
<evidence type="ECO:0000256" key="2">
    <source>
        <dbReference type="SAM" id="Coils"/>
    </source>
</evidence>
<evidence type="ECO:0000313" key="5">
    <source>
        <dbReference type="EMBL" id="KAJ8023661.1"/>
    </source>
</evidence>
<dbReference type="Gene3D" id="2.60.220.30">
    <property type="match status" value="2"/>
</dbReference>
<comment type="function">
    <text evidence="1">Receptor for netrin required for axon guidance. Mediates axon repulsion of neuronal growth cones in the developing nervous system upon ligand binding.</text>
</comment>
<name>A0A9Q1BDG5_HOLLE</name>
<keyword evidence="1" id="KW-0393">Immunoglobulin domain</keyword>
<dbReference type="GO" id="GO:0005042">
    <property type="term" value="F:netrin receptor activity"/>
    <property type="evidence" value="ECO:0007669"/>
    <property type="project" value="UniProtKB-UniRule"/>
</dbReference>
<dbReference type="Pfam" id="PF00791">
    <property type="entry name" value="ZU5"/>
    <property type="match status" value="2"/>
</dbReference>
<keyword evidence="1" id="KW-0217">Developmental protein</keyword>
<dbReference type="PANTHER" id="PTHR12582">
    <property type="entry name" value="NETRIN RECEPTOR UNC5"/>
    <property type="match status" value="1"/>
</dbReference>
<keyword evidence="6" id="KW-1185">Reference proteome</keyword>
<feature type="compositionally biased region" description="Polar residues" evidence="3">
    <location>
        <begin position="660"/>
        <end position="672"/>
    </location>
</feature>
<feature type="domain" description="ZU5" evidence="4">
    <location>
        <begin position="1200"/>
        <end position="1338"/>
    </location>
</feature>
<dbReference type="EMBL" id="JAIZAY010000019">
    <property type="protein sequence ID" value="KAJ8023661.1"/>
    <property type="molecule type" value="Genomic_DNA"/>
</dbReference>
<reference evidence="5" key="1">
    <citation type="submission" date="2021-10" db="EMBL/GenBank/DDBJ databases">
        <title>Tropical sea cucumber genome reveals ecological adaptation and Cuvierian tubules defense mechanism.</title>
        <authorList>
            <person name="Chen T."/>
        </authorList>
    </citation>
    <scope>NUCLEOTIDE SEQUENCE</scope>
    <source>
        <strain evidence="5">Nanhai2018</strain>
        <tissue evidence="5">Muscle</tissue>
    </source>
</reference>
<dbReference type="OrthoDB" id="191651at2759"/>
<accession>A0A9Q1BDG5</accession>
<proteinExistence type="inferred from homology"/>
<dbReference type="PROSITE" id="PS51145">
    <property type="entry name" value="ZU5"/>
    <property type="match status" value="1"/>
</dbReference>
<evidence type="ECO:0000256" key="3">
    <source>
        <dbReference type="SAM" id="MobiDB-lite"/>
    </source>
</evidence>
<gene>
    <name evidence="5" type="ORF">HOLleu_36158</name>
</gene>
<feature type="coiled-coil region" evidence="2">
    <location>
        <begin position="402"/>
        <end position="429"/>
    </location>
</feature>
<dbReference type="InterPro" id="IPR037936">
    <property type="entry name" value="UNC5A-D"/>
</dbReference>
<evidence type="ECO:0000256" key="1">
    <source>
        <dbReference type="RuleBase" id="RU367033"/>
    </source>
</evidence>
<keyword evidence="1 5" id="KW-0675">Receptor</keyword>
<feature type="compositionally biased region" description="Polar residues" evidence="3">
    <location>
        <begin position="1115"/>
        <end position="1126"/>
    </location>
</feature>
<sequence>MTTSASTIAPIHEVQLRRFTEQPCFYRLWDLSSSLCGSIAVSGYHCNTKRTFIELYWGGNSNSRDNLRSYFSKNFEKYSNHYYRYCSFLGNEWNKIVTCIGENIQIIDAKNEAKVLSRSRKDKISCLTVSEGQIFLGLKGSKTLIVLNEDLVEIKKVVLIGIKDGDFPCALQVSQHTVCVLTRTGMVLSVQGSDETEYTDSTRTYSHAESITMSAELDLVAILWGYDRIIAYPLNENKPVLVFHVDYNVSRIRISDFDRLLIMADFWTGKIKMYDLQMLFTYERMKEQLCQELEEEECKMLANVLGLTKDHSHSILRSQTPSKRLLNILEENGIVNRFDVSSLANVLDTISPPCYNVVRFYQKIQQLYKTESAKPEMIERLMAKVEEMYALETSDQSFEELSSDYNERIDLLQEHLQESKRREEFLEKENIKSTNMITKLERDLFLANQNILERDSALSELHKYQLKSTREIRELKEYLSQLKDSMVQLKQGAAETATEDDFSSIRLKDTTYPALSAEFGKLVVGVADSLTLDHSLKLSLLFNLPPSFSDMLYRISPSQSPGLKFLKEIKERNIINMYDTTNLQKAFKMLELDKVNHEVVTPYQEKIDDEQYALHKAKERFSWTEVNAFVDATQNSKKVSQSNKNLMNASGKRRGEQLKQETQAKPTTNYSGIQEKAPGLSVKDRHRSPYIEHSIGKEGGAIHLADTSLTIPSEALLRTHVIGLSVSNDPYFCLPTKFDKTRMTPLVKLEPLGLTLKKPVQLVIPHFALIPEPERHDVIIYSGLTSANQNQLSDITWTEERSIPRQLKEKSVIVDIQCFSYLSACLVSQPSAPSWHIVRALTFIDGVKSADEDLTLTVCFCSDNESEYNTLLSDYRKKLCLEKYSTLYLPRYSESSGKDNTLNVTVTSVNNTYMPYTDQAASKSIAFPHLCSASRVSQQFRLRKNQTADSDLVDVKLIFSQHDSTEIFLKTKIKDLIVSQESEDRLNDGVPPNLKPYEKLKANVSAMLEERHCRMLATYFELSPAEAESVEDDPSPGTMLITILDQREKIMPQKMIDLFQGLKACHLDKIARKVSEYIDKYAEHSRQESQRTKTKTKGKEIPTDDSLPMYPPKKQQVNLKPNDPTQVAVSSRSDRLQDFTIFSSSGSSDAHAKTLMKEGYPEYDVLEALEVSTNRLVLARKLLSCLNEPLVMQHEKECFLYKEQYIDGKGGEVHLPEGKIRMQIPNGAISRGSIVSIVILMGTHAKIASEGRTLHLTPVIKIGQEGLSLHKPVKITIPHCAAETEGITNTNMYLGFSTEGEDIQWRKRKQQDPKPLLKKDSFEVLAHQFSAISLNVAVNDTRPLCKRMRILPLISRVLNASDGLTITLLVYNDDEAEHLHIVYEQTDVEGKLQLHDFKRFTLKSSEKEKEVHIVSGNKKITPYLNTDTKKILVSTLLQNTRHSLEFHFQNKEQINDLSFKLQFRTRQSMGTSDNLQFDFRITLNELMKKPKGSTRGLLKSQSIQPEMEKSFEDLIRKLGRELGIVSCLEVARIFGLSTVVRGRINNSNEPGHVLVGELVHKQLISTHHVSALDFALTKTGDQQLADAVKEYRKKNAALSTTIFTLF</sequence>
<comment type="caution">
    <text evidence="5">The sequence shown here is derived from an EMBL/GenBank/DDBJ whole genome shotgun (WGS) entry which is preliminary data.</text>
</comment>
<dbReference type="InterPro" id="IPR000906">
    <property type="entry name" value="ZU5_dom"/>
</dbReference>
<feature type="region of interest" description="Disordered" evidence="3">
    <location>
        <begin position="1082"/>
        <end position="1126"/>
    </location>
</feature>
<protein>
    <recommendedName>
        <fullName evidence="1">Netrin receptor UNC5</fullName>
    </recommendedName>
</protein>
<comment type="similarity">
    <text evidence="1">Belongs to the unc-5 family.</text>
</comment>
<dbReference type="SMART" id="SM00218">
    <property type="entry name" value="ZU5"/>
    <property type="match status" value="1"/>
</dbReference>
<dbReference type="SUPFAM" id="SSF101908">
    <property type="entry name" value="Putative isomerase YbhE"/>
    <property type="match status" value="1"/>
</dbReference>
<organism evidence="5 6">
    <name type="scientific">Holothuria leucospilota</name>
    <name type="common">Black long sea cucumber</name>
    <name type="synonym">Mertensiothuria leucospilota</name>
    <dbReference type="NCBI Taxonomy" id="206669"/>
    <lineage>
        <taxon>Eukaryota</taxon>
        <taxon>Metazoa</taxon>
        <taxon>Echinodermata</taxon>
        <taxon>Eleutherozoa</taxon>
        <taxon>Echinozoa</taxon>
        <taxon>Holothuroidea</taxon>
        <taxon>Aspidochirotacea</taxon>
        <taxon>Aspidochirotida</taxon>
        <taxon>Holothuriidae</taxon>
        <taxon>Holothuria</taxon>
    </lineage>
</organism>
<keyword evidence="2" id="KW-0175">Coiled coil</keyword>
<dbReference type="PANTHER" id="PTHR12582:SF47">
    <property type="entry name" value="NETRIN RECEPTOR UNC-5"/>
    <property type="match status" value="1"/>
</dbReference>
<dbReference type="GO" id="GO:0005886">
    <property type="term" value="C:plasma membrane"/>
    <property type="evidence" value="ECO:0007669"/>
    <property type="project" value="UniProtKB-SubCell"/>
</dbReference>
<evidence type="ECO:0000313" key="6">
    <source>
        <dbReference type="Proteomes" id="UP001152320"/>
    </source>
</evidence>
<comment type="subcellular location">
    <subcellularLocation>
        <location evidence="1">Cell membrane</location>
        <topology evidence="1">Single-pass type I membrane protein</topology>
    </subcellularLocation>
</comment>
<evidence type="ECO:0000259" key="4">
    <source>
        <dbReference type="PROSITE" id="PS51145"/>
    </source>
</evidence>
<feature type="compositionally biased region" description="Basic and acidic residues" evidence="3">
    <location>
        <begin position="1082"/>
        <end position="1102"/>
    </location>
</feature>
<dbReference type="Proteomes" id="UP001152320">
    <property type="component" value="Chromosome 19"/>
</dbReference>